<dbReference type="Pfam" id="PF00483">
    <property type="entry name" value="NTP_transferase"/>
    <property type="match status" value="1"/>
</dbReference>
<dbReference type="Gene3D" id="3.90.550.10">
    <property type="entry name" value="Spore Coat Polysaccharide Biosynthesis Protein SpsA, Chain A"/>
    <property type="match status" value="1"/>
</dbReference>
<dbReference type="EC" id="2.7.7.24" evidence="2"/>
<evidence type="ECO:0000313" key="2">
    <source>
        <dbReference type="EMBL" id="SUJ13152.1"/>
    </source>
</evidence>
<dbReference type="InterPro" id="IPR029044">
    <property type="entry name" value="Nucleotide-diphossugar_trans"/>
</dbReference>
<gene>
    <name evidence="2" type="primary">rmlA_1</name>
    <name evidence="2" type="ORF">NCTC11388_02258</name>
</gene>
<dbReference type="Gene3D" id="3.10.580.10">
    <property type="entry name" value="CBS-domain"/>
    <property type="match status" value="1"/>
</dbReference>
<name>A0A380C5B8_SPHSI</name>
<keyword evidence="2" id="KW-0808">Transferase</keyword>
<protein>
    <submittedName>
        <fullName evidence="2">Glucose-1-phosphate thymidylyltransferase</fullName>
        <ecNumber evidence="2">2.7.7.24</ecNumber>
    </submittedName>
</protein>
<dbReference type="RefSeq" id="WP_115170172.1">
    <property type="nucleotide sequence ID" value="NZ_UGYW01000002.1"/>
</dbReference>
<evidence type="ECO:0000259" key="1">
    <source>
        <dbReference type="Pfam" id="PF00483"/>
    </source>
</evidence>
<feature type="domain" description="Nucleotidyl transferase" evidence="1">
    <location>
        <begin position="122"/>
        <end position="346"/>
    </location>
</feature>
<dbReference type="Proteomes" id="UP000254893">
    <property type="component" value="Unassembled WGS sequence"/>
</dbReference>
<proteinExistence type="predicted"/>
<dbReference type="CDD" id="cd06426">
    <property type="entry name" value="NTP_transferase_like_2"/>
    <property type="match status" value="1"/>
</dbReference>
<dbReference type="PANTHER" id="PTHR22572">
    <property type="entry name" value="SUGAR-1-PHOSPHATE GUANYL TRANSFERASE"/>
    <property type="match status" value="1"/>
</dbReference>
<dbReference type="SUPFAM" id="SSF54631">
    <property type="entry name" value="CBS-domain pair"/>
    <property type="match status" value="1"/>
</dbReference>
<sequence>MKSLVEKHIIYKEQSVRDALIKLDIIAPSSILFVVDDDKTLLGSLTDGDLRRGFIKGLGFDNSLVDFIQPNPIYIREYDHDFNKLEKLKKDLLKIVPITNSEQKIVDILDFKIRKTLIPADAVLMAGGEGKRLRPLTDSTPKPLLIVGDKPIIEHNVDRLKEVGISTIHLSINYLGDQLVDYFGDGSSKDISIKYVCEDKPLGTIGSVLLVDHFNYDDIIIMNSDLLTNIDFGDFFRTFKESEADMAVAATSYHVDVPYAVLEVNESNTVRSLKEKPRYTYYSNAGIYILRKSLLNMIPKNEFFDITDLMDKVIEMNLKLITYPINGYWLDIGKHEDYKKAQEDIKHIKL</sequence>
<organism evidence="2 3">
    <name type="scientific">Sphingobacterium spiritivorum</name>
    <name type="common">Flavobacterium spiritivorum</name>
    <dbReference type="NCBI Taxonomy" id="258"/>
    <lineage>
        <taxon>Bacteria</taxon>
        <taxon>Pseudomonadati</taxon>
        <taxon>Bacteroidota</taxon>
        <taxon>Sphingobacteriia</taxon>
        <taxon>Sphingobacteriales</taxon>
        <taxon>Sphingobacteriaceae</taxon>
        <taxon>Sphingobacterium</taxon>
    </lineage>
</organism>
<dbReference type="InterPro" id="IPR050486">
    <property type="entry name" value="Mannose-1P_guanyltransferase"/>
</dbReference>
<dbReference type="SUPFAM" id="SSF53448">
    <property type="entry name" value="Nucleotide-diphospho-sugar transferases"/>
    <property type="match status" value="1"/>
</dbReference>
<dbReference type="EMBL" id="UGYW01000002">
    <property type="protein sequence ID" value="SUJ13152.1"/>
    <property type="molecule type" value="Genomic_DNA"/>
</dbReference>
<dbReference type="AlphaFoldDB" id="A0A380C5B8"/>
<dbReference type="GO" id="GO:0008879">
    <property type="term" value="F:glucose-1-phosphate thymidylyltransferase activity"/>
    <property type="evidence" value="ECO:0007669"/>
    <property type="project" value="UniProtKB-EC"/>
</dbReference>
<accession>A0A380C5B8</accession>
<keyword evidence="2" id="KW-0548">Nucleotidyltransferase</keyword>
<reference evidence="2 3" key="1">
    <citation type="submission" date="2018-06" db="EMBL/GenBank/DDBJ databases">
        <authorList>
            <consortium name="Pathogen Informatics"/>
            <person name="Doyle S."/>
        </authorList>
    </citation>
    <scope>NUCLEOTIDE SEQUENCE [LARGE SCALE GENOMIC DNA]</scope>
    <source>
        <strain evidence="2 3">NCTC11388</strain>
    </source>
</reference>
<dbReference type="InterPro" id="IPR046342">
    <property type="entry name" value="CBS_dom_sf"/>
</dbReference>
<dbReference type="InterPro" id="IPR005835">
    <property type="entry name" value="NTP_transferase_dom"/>
</dbReference>
<evidence type="ECO:0000313" key="3">
    <source>
        <dbReference type="Proteomes" id="UP000254893"/>
    </source>
</evidence>